<evidence type="ECO:0000259" key="1">
    <source>
        <dbReference type="Pfam" id="PF01464"/>
    </source>
</evidence>
<organism evidence="2 3">
    <name type="scientific">Cetobacterium ceti</name>
    <dbReference type="NCBI Taxonomy" id="180163"/>
    <lineage>
        <taxon>Bacteria</taxon>
        <taxon>Fusobacteriati</taxon>
        <taxon>Fusobacteriota</taxon>
        <taxon>Fusobacteriia</taxon>
        <taxon>Fusobacteriales</taxon>
        <taxon>Fusobacteriaceae</taxon>
        <taxon>Cetobacterium</taxon>
    </lineage>
</organism>
<dbReference type="Proteomes" id="UP000191153">
    <property type="component" value="Unassembled WGS sequence"/>
</dbReference>
<gene>
    <name evidence="2" type="ORF">SAMN02745174_00502</name>
</gene>
<dbReference type="EMBL" id="FUWX01000005">
    <property type="protein sequence ID" value="SJZ43638.1"/>
    <property type="molecule type" value="Genomic_DNA"/>
</dbReference>
<dbReference type="SUPFAM" id="SSF53955">
    <property type="entry name" value="Lysozyme-like"/>
    <property type="match status" value="1"/>
</dbReference>
<dbReference type="Pfam" id="PF01464">
    <property type="entry name" value="SLT"/>
    <property type="match status" value="1"/>
</dbReference>
<feature type="domain" description="Transglycosylase SLT" evidence="1">
    <location>
        <begin position="492"/>
        <end position="576"/>
    </location>
</feature>
<dbReference type="OrthoDB" id="92254at2"/>
<reference evidence="2 3" key="1">
    <citation type="submission" date="2017-02" db="EMBL/GenBank/DDBJ databases">
        <authorList>
            <person name="Peterson S.W."/>
        </authorList>
    </citation>
    <scope>NUCLEOTIDE SEQUENCE [LARGE SCALE GENOMIC DNA]</scope>
    <source>
        <strain evidence="2 3">ATCC 700028</strain>
    </source>
</reference>
<dbReference type="Gene3D" id="1.10.530.10">
    <property type="match status" value="1"/>
</dbReference>
<dbReference type="RefSeq" id="WP_078693036.1">
    <property type="nucleotide sequence ID" value="NZ_FUWX01000005.1"/>
</dbReference>
<accession>A0A1T4KMP0</accession>
<dbReference type="InterPro" id="IPR011990">
    <property type="entry name" value="TPR-like_helical_dom_sf"/>
</dbReference>
<name>A0A1T4KMP0_9FUSO</name>
<keyword evidence="3" id="KW-1185">Reference proteome</keyword>
<sequence length="615" mass="73533">MLKKFINIFLYFFIFTLTYTYSIQDYLLFQSGKVDFLNKDYSLAELKFSTYRNNFKNSAPLVSNYGNFYFGMNYYYLKNYPKAIFYLTQGVYIPKNHYMIKNPKFNFFQYKRDFYLGKSYYEIKDFKKGDLHFKNLILNYYSPELGYFEKQALEILEKNNIYYSYIKEIKYYEDFTNISKVKTEDLISIGDFFISKNDYVNSLKIFEKLYPNFDKNQSIKFKYALSLLKNKEYLKVIDLTQNLEIYGNDNLFYLRGKAFEELRNFSAAIDNFSKVKFGEYKHIAFEEKVNLYYILGEHYKVVSLLKNHKDQNFDEKVLFLNSYIHLRNKKQFLNYSENFIQDYPYTFESGVYSLIRNNLINNNKNPWDISDYNSFYLINLIVNSYVNNLKPYRENSQLEKKEIELQGLFKIAQLQDEQLLILAINNNELGLVNSDTNTEITKSAIYASGKFYDLALENSQKQKNIFYQYSNLIHYLFPKYYEKKINYFCKLYDIPNNLVYSIILSTSKFKSDYYSTDYKIGLMALTPDFSIPIENLLNPDTNLNLGIEKLSEIYNKNKGDTLKTLIEYTQGKEILNSIFFEKDGDIDLNKIKDIPLRKNIQSLMYNYAFYNSLYN</sequence>
<protein>
    <submittedName>
        <fullName evidence="2">Soluble lytic murein transglycosylase</fullName>
    </submittedName>
</protein>
<dbReference type="STRING" id="180163.SAMN02745174_00502"/>
<dbReference type="InterPro" id="IPR008258">
    <property type="entry name" value="Transglycosylase_SLT_dom_1"/>
</dbReference>
<dbReference type="InterPro" id="IPR023346">
    <property type="entry name" value="Lysozyme-like_dom_sf"/>
</dbReference>
<evidence type="ECO:0000313" key="2">
    <source>
        <dbReference type="EMBL" id="SJZ43638.1"/>
    </source>
</evidence>
<proteinExistence type="predicted"/>
<evidence type="ECO:0000313" key="3">
    <source>
        <dbReference type="Proteomes" id="UP000191153"/>
    </source>
</evidence>
<dbReference type="Gene3D" id="1.25.40.10">
    <property type="entry name" value="Tetratricopeptide repeat domain"/>
    <property type="match status" value="1"/>
</dbReference>
<dbReference type="AlphaFoldDB" id="A0A1T4KMP0"/>
<dbReference type="SUPFAM" id="SSF48452">
    <property type="entry name" value="TPR-like"/>
    <property type="match status" value="1"/>
</dbReference>